<dbReference type="Pfam" id="PF13472">
    <property type="entry name" value="Lipase_GDSL_2"/>
    <property type="match status" value="1"/>
</dbReference>
<organism evidence="3 4">
    <name type="scientific">Nitzschia inconspicua</name>
    <dbReference type="NCBI Taxonomy" id="303405"/>
    <lineage>
        <taxon>Eukaryota</taxon>
        <taxon>Sar</taxon>
        <taxon>Stramenopiles</taxon>
        <taxon>Ochrophyta</taxon>
        <taxon>Bacillariophyta</taxon>
        <taxon>Bacillariophyceae</taxon>
        <taxon>Bacillariophycidae</taxon>
        <taxon>Bacillariales</taxon>
        <taxon>Bacillariaceae</taxon>
        <taxon>Nitzschia</taxon>
    </lineage>
</organism>
<keyword evidence="4" id="KW-1185">Reference proteome</keyword>
<evidence type="ECO:0000313" key="3">
    <source>
        <dbReference type="EMBL" id="KAG7354421.1"/>
    </source>
</evidence>
<feature type="chain" id="PRO_5039941023" evidence="1">
    <location>
        <begin position="20"/>
        <end position="607"/>
    </location>
</feature>
<name>A0A9K3L446_9STRA</name>
<comment type="caution">
    <text evidence="3">The sequence shown here is derived from an EMBL/GenBank/DDBJ whole genome shotgun (WGS) entry which is preliminary data.</text>
</comment>
<evidence type="ECO:0000313" key="4">
    <source>
        <dbReference type="Proteomes" id="UP000693970"/>
    </source>
</evidence>
<proteinExistence type="predicted"/>
<accession>A0A9K3L446</accession>
<reference evidence="3" key="2">
    <citation type="submission" date="2021-04" db="EMBL/GenBank/DDBJ databases">
        <authorList>
            <person name="Podell S."/>
        </authorList>
    </citation>
    <scope>NUCLEOTIDE SEQUENCE</scope>
    <source>
        <strain evidence="3">Hildebrandi</strain>
    </source>
</reference>
<evidence type="ECO:0000256" key="1">
    <source>
        <dbReference type="SAM" id="SignalP"/>
    </source>
</evidence>
<gene>
    <name evidence="3" type="ORF">IV203_003777</name>
</gene>
<dbReference type="AlphaFoldDB" id="A0A9K3L446"/>
<reference evidence="3" key="1">
    <citation type="journal article" date="2021" name="Sci. Rep.">
        <title>Diploid genomic architecture of Nitzschia inconspicua, an elite biomass production diatom.</title>
        <authorList>
            <person name="Oliver A."/>
            <person name="Podell S."/>
            <person name="Pinowska A."/>
            <person name="Traller J.C."/>
            <person name="Smith S.R."/>
            <person name="McClure R."/>
            <person name="Beliaev A."/>
            <person name="Bohutskyi P."/>
            <person name="Hill E.A."/>
            <person name="Rabines A."/>
            <person name="Zheng H."/>
            <person name="Allen L.Z."/>
            <person name="Kuo A."/>
            <person name="Grigoriev I.V."/>
            <person name="Allen A.E."/>
            <person name="Hazlebeck D."/>
            <person name="Allen E.E."/>
        </authorList>
    </citation>
    <scope>NUCLEOTIDE SEQUENCE</scope>
    <source>
        <strain evidence="3">Hildebrandi</strain>
    </source>
</reference>
<dbReference type="InterPro" id="IPR051532">
    <property type="entry name" value="Ester_Hydrolysis_Enzymes"/>
</dbReference>
<dbReference type="EMBL" id="JAGRRH010000016">
    <property type="protein sequence ID" value="KAG7354421.1"/>
    <property type="molecule type" value="Genomic_DNA"/>
</dbReference>
<dbReference type="Proteomes" id="UP000693970">
    <property type="component" value="Unassembled WGS sequence"/>
</dbReference>
<feature type="domain" description="SGNH hydrolase-type esterase" evidence="2">
    <location>
        <begin position="332"/>
        <end position="482"/>
    </location>
</feature>
<feature type="signal peptide" evidence="1">
    <location>
        <begin position="1"/>
        <end position="19"/>
    </location>
</feature>
<dbReference type="GO" id="GO:0004622">
    <property type="term" value="F:phosphatidylcholine lysophospholipase activity"/>
    <property type="evidence" value="ECO:0007669"/>
    <property type="project" value="TreeGrafter"/>
</dbReference>
<dbReference type="PANTHER" id="PTHR30383:SF5">
    <property type="entry name" value="SGNH HYDROLASE-TYPE ESTERASE DOMAIN-CONTAINING PROTEIN"/>
    <property type="match status" value="1"/>
</dbReference>
<evidence type="ECO:0000259" key="2">
    <source>
        <dbReference type="Pfam" id="PF13472"/>
    </source>
</evidence>
<dbReference type="PANTHER" id="PTHR30383">
    <property type="entry name" value="THIOESTERASE 1/PROTEASE 1/LYSOPHOSPHOLIPASE L1"/>
    <property type="match status" value="1"/>
</dbReference>
<dbReference type="InterPro" id="IPR013830">
    <property type="entry name" value="SGNH_hydro"/>
</dbReference>
<dbReference type="OrthoDB" id="47049at2759"/>
<protein>
    <submittedName>
        <fullName evidence="3">GDSL-like lipase/acylhydrolase family protein</fullName>
    </submittedName>
</protein>
<keyword evidence="1" id="KW-0732">Signal</keyword>
<sequence length="607" mass="66437">MKFSFVLGVHLLTTYLSLASSWSSPHNFHRFLAVSSLGRSNGVFFFSSGFSRHRDHGPIGTSVRDGRLTSKLGDVISSSVMSTDATILSSLFVALEAAVSSVDNLRKIQRFGENLFAGILSVAVLQGVVALGQYRTNPSGQLIVPPGRTIGVAHPKTKTIPVANQNIIPRGSSSTLLVKEEPTTATLLANTSAVIAQSATTTTPSTTSEIPNSAKLSSGTSRYARTLNRINKWLVLLVPWIGRQFSFLLSRNTHFFHLAFIFVFSRIFDAPHYWSFRLQRLTKGVVSRDTTSTMPVSSGGGAISMDTRTTETLESKNTRRWTVSRPIQNLVVLGDSLAVGLGSVDIFDANKNNTLDYDLIQNLDTDTPSDETGPIFPRVLAETLAEKEGIDVAWRSAGVDGGNTQHIHDFCLEVLRDEVEQGRPPQLVVVMCGINDLKLYMSKPWWGGNPGPRAFRQRLRTLIDSIHASAPEATIVLPAIPTQMFHKNSPMNIFPFNFVMDSLIGFWDSQKMGVANRVLDGEDNIFAPGTFSNSGAGKSKKGRVLYIRTEPNDVLKWYNLPNPLGEPPTSSSLEHRKDEGLIAADGVHPNAKCYALWAKTLADQLLP</sequence>